<evidence type="ECO:0000313" key="2">
    <source>
        <dbReference type="Proteomes" id="UP000320461"/>
    </source>
</evidence>
<dbReference type="InterPro" id="IPR014825">
    <property type="entry name" value="DNA_alkylation"/>
</dbReference>
<dbReference type="PANTHER" id="PTHR41291:SF1">
    <property type="entry name" value="DNA ALKYLATION REPAIR PROTEIN"/>
    <property type="match status" value="1"/>
</dbReference>
<organism evidence="1 2">
    <name type="scientific">Cellulomonas gelida</name>
    <dbReference type="NCBI Taxonomy" id="1712"/>
    <lineage>
        <taxon>Bacteria</taxon>
        <taxon>Bacillati</taxon>
        <taxon>Actinomycetota</taxon>
        <taxon>Actinomycetes</taxon>
        <taxon>Micrococcales</taxon>
        <taxon>Cellulomonadaceae</taxon>
        <taxon>Cellulomonas</taxon>
    </lineage>
</organism>
<sequence>MKGEGMVTQTQAAVADVLAELAALEDPKIRAVNERHGDDHGVNLTRLRAVAKRLKTDQDLAGRLWTTGDTAARLVAILISRPRAYRADELDAMLRDARVPKVHGWLLSYVVRKSPHVEELRVLWFDDPDPVVASAGWALTSDRVARAPDGLDLTGLLDRIEADMRDAPERLQWAMNECLATIGIHHPELRARAIDIGERLEVLKDYPTPAGCTSPFAPVWIGEMVRRQALAPAPSARS</sequence>
<accession>A0A4Y3KIZ8</accession>
<dbReference type="SUPFAM" id="SSF48371">
    <property type="entry name" value="ARM repeat"/>
    <property type="match status" value="1"/>
</dbReference>
<name>A0A4Y3KIZ8_9CELL</name>
<keyword evidence="2" id="KW-1185">Reference proteome</keyword>
<dbReference type="Proteomes" id="UP000320461">
    <property type="component" value="Unassembled WGS sequence"/>
</dbReference>
<dbReference type="EMBL" id="BJLQ01000006">
    <property type="protein sequence ID" value="GEA83616.1"/>
    <property type="molecule type" value="Genomic_DNA"/>
</dbReference>
<evidence type="ECO:0008006" key="3">
    <source>
        <dbReference type="Google" id="ProtNLM"/>
    </source>
</evidence>
<proteinExistence type="predicted"/>
<dbReference type="PANTHER" id="PTHR41291">
    <property type="entry name" value="DNA ALKYLATION REPAIR PROTEIN"/>
    <property type="match status" value="1"/>
</dbReference>
<dbReference type="AlphaFoldDB" id="A0A4Y3KIZ8"/>
<dbReference type="Pfam" id="PF08713">
    <property type="entry name" value="DNA_alkylation"/>
    <property type="match status" value="1"/>
</dbReference>
<comment type="caution">
    <text evidence="1">The sequence shown here is derived from an EMBL/GenBank/DDBJ whole genome shotgun (WGS) entry which is preliminary data.</text>
</comment>
<reference evidence="1 2" key="1">
    <citation type="submission" date="2019-06" db="EMBL/GenBank/DDBJ databases">
        <title>Whole genome shotgun sequence of Cellulomonas gelida NBRC 3748.</title>
        <authorList>
            <person name="Hosoyama A."/>
            <person name="Uohara A."/>
            <person name="Ohji S."/>
            <person name="Ichikawa N."/>
        </authorList>
    </citation>
    <scope>NUCLEOTIDE SEQUENCE [LARGE SCALE GENOMIC DNA]</scope>
    <source>
        <strain evidence="1 2">NBRC 3748</strain>
    </source>
</reference>
<dbReference type="Gene3D" id="1.25.10.90">
    <property type="match status" value="1"/>
</dbReference>
<dbReference type="InterPro" id="IPR016024">
    <property type="entry name" value="ARM-type_fold"/>
</dbReference>
<evidence type="ECO:0000313" key="1">
    <source>
        <dbReference type="EMBL" id="GEA83616.1"/>
    </source>
</evidence>
<gene>
    <name evidence="1" type="ORF">CGE01nite_08670</name>
</gene>
<protein>
    <recommendedName>
        <fullName evidence="3">DNA alkylation repair protein</fullName>
    </recommendedName>
</protein>
<dbReference type="CDD" id="cd06561">
    <property type="entry name" value="AlkD_like"/>
    <property type="match status" value="1"/>
</dbReference>